<organism evidence="1 2">
    <name type="scientific">Candidatus Manganitrophus noduliformans</name>
    <dbReference type="NCBI Taxonomy" id="2606439"/>
    <lineage>
        <taxon>Bacteria</taxon>
        <taxon>Pseudomonadati</taxon>
        <taxon>Nitrospirota</taxon>
        <taxon>Nitrospiria</taxon>
        <taxon>Candidatus Troglogloeales</taxon>
        <taxon>Candidatus Manganitrophaceae</taxon>
        <taxon>Candidatus Manganitrophus</taxon>
    </lineage>
</organism>
<comment type="caution">
    <text evidence="1">The sequence shown here is derived from an EMBL/GenBank/DDBJ whole genome shotgun (WGS) entry which is preliminary data.</text>
</comment>
<evidence type="ECO:0000313" key="1">
    <source>
        <dbReference type="EMBL" id="NKE69847.1"/>
    </source>
</evidence>
<gene>
    <name evidence="1" type="ORF">MNODULE_03680</name>
</gene>
<name>A0A7X6DMI3_9BACT</name>
<dbReference type="Proteomes" id="UP000534783">
    <property type="component" value="Unassembled WGS sequence"/>
</dbReference>
<keyword evidence="2" id="KW-1185">Reference proteome</keyword>
<dbReference type="AlphaFoldDB" id="A0A7X6DMI3"/>
<protein>
    <submittedName>
        <fullName evidence="1">Uncharacterized protein</fullName>
    </submittedName>
</protein>
<dbReference type="InterPro" id="IPR059222">
    <property type="entry name" value="NGO0469-like"/>
</dbReference>
<dbReference type="RefSeq" id="WP_168058129.1">
    <property type="nucleotide sequence ID" value="NZ_VTOW01000001.1"/>
</dbReference>
<reference evidence="1 2" key="1">
    <citation type="journal article" date="2020" name="Nature">
        <title>Bacterial chemolithoautotrophy via manganese oxidation.</title>
        <authorList>
            <person name="Yu H."/>
            <person name="Leadbetter J.R."/>
        </authorList>
    </citation>
    <scope>NUCLEOTIDE SEQUENCE [LARGE SCALE GENOMIC DNA]</scope>
    <source>
        <strain evidence="1 2">Mn-1</strain>
    </source>
</reference>
<dbReference type="EMBL" id="VTOW01000001">
    <property type="protein sequence ID" value="NKE69847.1"/>
    <property type="molecule type" value="Genomic_DNA"/>
</dbReference>
<evidence type="ECO:0000313" key="2">
    <source>
        <dbReference type="Proteomes" id="UP000534783"/>
    </source>
</evidence>
<proteinExistence type="predicted"/>
<accession>A0A7X6DMI3</accession>
<sequence length="204" mass="22168">MSTASTVSIDDSGDFEHPPVCTTLGRCFKIVDIGTQRGEYMGEPTKKRKMIVSFELPTKLMQDGRPFVVSKFWTRSLHKNADFRKDLETWRGIAFTEEELKAFDINRLLTKPCMLSIVAKGGGKEGVKVGAITGVPDGITIPAQVNPSFSFWIGDWNQEKFESLTDGVKALIMRSDEYKAMVGGGAQVPAAAAAGGSSAAKVPF</sequence>
<dbReference type="NCBIfam" id="NF046043">
    <property type="entry name" value="rep_init_NGO0469"/>
    <property type="match status" value="1"/>
</dbReference>